<dbReference type="Pfam" id="PF21820">
    <property type="entry name" value="DUF6886"/>
    <property type="match status" value="1"/>
</dbReference>
<sequence>MNDRIFHVSDRADIERFEPRPPPSAGSGQTGTMVWAVSERLLHNYLVPRNCPRVTFYIGPHTSAADAERWMGGTSARYVVAIETHWWPLLRESQLYVYELPPLLFIPIDIGAGYYIARETVEPLGRAVIEDLPSALLERDVELRVMPDLWKLHDGIAASSMQFSIIRMRNAQPRASGYDQPS</sequence>
<gene>
    <name evidence="1" type="ORF">SE17_09125</name>
</gene>
<protein>
    <submittedName>
        <fullName evidence="1">Uncharacterized protein</fullName>
    </submittedName>
</protein>
<organism evidence="1 2">
    <name type="scientific">Kouleothrix aurantiaca</name>
    <dbReference type="NCBI Taxonomy" id="186479"/>
    <lineage>
        <taxon>Bacteria</taxon>
        <taxon>Bacillati</taxon>
        <taxon>Chloroflexota</taxon>
        <taxon>Chloroflexia</taxon>
        <taxon>Chloroflexales</taxon>
        <taxon>Roseiflexineae</taxon>
        <taxon>Roseiflexaceae</taxon>
        <taxon>Kouleothrix</taxon>
    </lineage>
</organism>
<evidence type="ECO:0000313" key="2">
    <source>
        <dbReference type="Proteomes" id="UP000050509"/>
    </source>
</evidence>
<reference evidence="1 2" key="1">
    <citation type="submission" date="2015-09" db="EMBL/GenBank/DDBJ databases">
        <title>Draft genome sequence of Kouleothrix aurantiaca JCM 19913.</title>
        <authorList>
            <person name="Hemp J."/>
        </authorList>
    </citation>
    <scope>NUCLEOTIDE SEQUENCE [LARGE SCALE GENOMIC DNA]</scope>
    <source>
        <strain evidence="1 2">COM-B</strain>
    </source>
</reference>
<accession>A0A0P9DCM5</accession>
<dbReference type="Proteomes" id="UP000050509">
    <property type="component" value="Unassembled WGS sequence"/>
</dbReference>
<keyword evidence="2" id="KW-1185">Reference proteome</keyword>
<dbReference type="AlphaFoldDB" id="A0A0P9DCM5"/>
<evidence type="ECO:0000313" key="1">
    <source>
        <dbReference type="EMBL" id="KPV53531.1"/>
    </source>
</evidence>
<dbReference type="EMBL" id="LJCR01000237">
    <property type="protein sequence ID" value="KPV53531.1"/>
    <property type="molecule type" value="Genomic_DNA"/>
</dbReference>
<name>A0A0P9DCM5_9CHLR</name>
<proteinExistence type="predicted"/>
<comment type="caution">
    <text evidence="1">The sequence shown here is derived from an EMBL/GenBank/DDBJ whole genome shotgun (WGS) entry which is preliminary data.</text>
</comment>
<dbReference type="InterPro" id="IPR049253">
    <property type="entry name" value="DUF6886"/>
</dbReference>